<evidence type="ECO:0000313" key="2">
    <source>
        <dbReference type="EMBL" id="EHO05659.1"/>
    </source>
</evidence>
<comment type="caution">
    <text evidence="2">The sequence shown here is derived from an EMBL/GenBank/DDBJ whole genome shotgun (WGS) entry which is preliminary data.</text>
</comment>
<organism evidence="2 3">
    <name type="scientific">Myroides odoratimimus CIP 101113</name>
    <dbReference type="NCBI Taxonomy" id="883154"/>
    <lineage>
        <taxon>Bacteria</taxon>
        <taxon>Pseudomonadati</taxon>
        <taxon>Bacteroidota</taxon>
        <taxon>Flavobacteriia</taxon>
        <taxon>Flavobacteriales</taxon>
        <taxon>Flavobacteriaceae</taxon>
        <taxon>Myroides</taxon>
    </lineage>
</organism>
<keyword evidence="1" id="KW-1133">Transmembrane helix</keyword>
<protein>
    <submittedName>
        <fullName evidence="2">Uncharacterized protein</fullName>
    </submittedName>
</protein>
<accession>A0AAV3EYZ9</accession>
<dbReference type="EMBL" id="AGEE01000055">
    <property type="protein sequence ID" value="EHO05659.1"/>
    <property type="molecule type" value="Genomic_DNA"/>
</dbReference>
<dbReference type="RefSeq" id="WP_006264555.1">
    <property type="nucleotide sequence ID" value="NZ_JH590839.1"/>
</dbReference>
<evidence type="ECO:0000313" key="3">
    <source>
        <dbReference type="Proteomes" id="UP000004834"/>
    </source>
</evidence>
<proteinExistence type="predicted"/>
<reference evidence="2 3" key="1">
    <citation type="submission" date="2011-11" db="EMBL/GenBank/DDBJ databases">
        <title>The Genome Sequence of Myroides odoratimimus CIP 101113.</title>
        <authorList>
            <person name="Earl A."/>
            <person name="Ward D."/>
            <person name="Feldgarden M."/>
            <person name="Gevers D."/>
            <person name="Huys G."/>
            <person name="Young S.K."/>
            <person name="Zeng Q."/>
            <person name="Gargeya S."/>
            <person name="Fitzgerald M."/>
            <person name="Haas B."/>
            <person name="Abouelleil A."/>
            <person name="Alvarado L."/>
            <person name="Arachchi H.M."/>
            <person name="Berlin A."/>
            <person name="Brown A."/>
            <person name="Chapman S.B."/>
            <person name="Chen Z."/>
            <person name="Dunbar C."/>
            <person name="Freedman E."/>
            <person name="Gearin G."/>
            <person name="Goldberg J."/>
            <person name="Griggs A."/>
            <person name="Gujja S."/>
            <person name="Heiman D."/>
            <person name="Howarth C."/>
            <person name="Larson L."/>
            <person name="Lui A."/>
            <person name="MacDonald P.J.P."/>
            <person name="Montmayeur A."/>
            <person name="Murphy C."/>
            <person name="Neiman D."/>
            <person name="Pearson M."/>
            <person name="Priest M."/>
            <person name="Roberts A."/>
            <person name="Saif S."/>
            <person name="Shea T."/>
            <person name="Shenoy N."/>
            <person name="Sisk P."/>
            <person name="Stolte C."/>
            <person name="Sykes S."/>
            <person name="Wortman J."/>
            <person name="Nusbaum C."/>
            <person name="Birren B."/>
        </authorList>
    </citation>
    <scope>NUCLEOTIDE SEQUENCE [LARGE SCALE GENOMIC DNA]</scope>
    <source>
        <strain evidence="2 3">CIP 101113</strain>
    </source>
</reference>
<keyword evidence="1" id="KW-0472">Membrane</keyword>
<gene>
    <name evidence="2" type="ORF">HMPREF9715_03295</name>
</gene>
<evidence type="ECO:0000256" key="1">
    <source>
        <dbReference type="SAM" id="Phobius"/>
    </source>
</evidence>
<keyword evidence="1" id="KW-0812">Transmembrane</keyword>
<feature type="transmembrane region" description="Helical" evidence="1">
    <location>
        <begin position="16"/>
        <end position="36"/>
    </location>
</feature>
<dbReference type="Proteomes" id="UP000004834">
    <property type="component" value="Unassembled WGS sequence"/>
</dbReference>
<name>A0AAV3EYZ9_9FLAO</name>
<dbReference type="AlphaFoldDB" id="A0AAV3EYZ9"/>
<sequence>MKEEKVYYYGSSMGRSLVFIGVIGLIFGLVLCYIILRDVEVRIREFHIN</sequence>